<sequence>MPLKLTRLAPPIGTARCSLAGSIATPSSKSLLFSRIKPSAPVLSIAIPSLPEKNAALICFEFSTPDGITLSL</sequence>
<name>A0A332NAR7_KLEPN</name>
<proteinExistence type="predicted"/>
<reference evidence="1 2" key="1">
    <citation type="submission" date="2018-06" db="EMBL/GenBank/DDBJ databases">
        <authorList>
            <consortium name="Pathogen Informatics"/>
            <person name="Doyle S."/>
        </authorList>
    </citation>
    <scope>NUCLEOTIDE SEQUENCE [LARGE SCALE GENOMIC DNA]</scope>
    <source>
        <strain evidence="1 2">NCTC8849</strain>
    </source>
</reference>
<accession>A0A332NAR7</accession>
<evidence type="ECO:0000313" key="2">
    <source>
        <dbReference type="Proteomes" id="UP000254799"/>
    </source>
</evidence>
<dbReference type="Proteomes" id="UP000254799">
    <property type="component" value="Unassembled WGS sequence"/>
</dbReference>
<protein>
    <submittedName>
        <fullName evidence="1">Uncharacterized protein</fullName>
    </submittedName>
</protein>
<evidence type="ECO:0000313" key="1">
    <source>
        <dbReference type="EMBL" id="STT52165.1"/>
    </source>
</evidence>
<gene>
    <name evidence="1" type="ORF">NCTC8849_00686</name>
</gene>
<dbReference type="AlphaFoldDB" id="A0A332NAR7"/>
<organism evidence="1 2">
    <name type="scientific">Klebsiella pneumoniae</name>
    <dbReference type="NCBI Taxonomy" id="573"/>
    <lineage>
        <taxon>Bacteria</taxon>
        <taxon>Pseudomonadati</taxon>
        <taxon>Pseudomonadota</taxon>
        <taxon>Gammaproteobacteria</taxon>
        <taxon>Enterobacterales</taxon>
        <taxon>Enterobacteriaceae</taxon>
        <taxon>Klebsiella/Raoultella group</taxon>
        <taxon>Klebsiella</taxon>
        <taxon>Klebsiella pneumoniae complex</taxon>
    </lineage>
</organism>
<dbReference type="EMBL" id="UGLC01000002">
    <property type="protein sequence ID" value="STT52165.1"/>
    <property type="molecule type" value="Genomic_DNA"/>
</dbReference>